<dbReference type="EMBL" id="OU594950">
    <property type="protein sequence ID" value="CAG9294749.1"/>
    <property type="molecule type" value="Genomic_DNA"/>
</dbReference>
<dbReference type="OMA" id="ILEVEMF"/>
<dbReference type="PANTHER" id="PTHR21027">
    <property type="entry name" value="TRNA-SPLICING ENDONUCLEASE SUBUNIT SEN54"/>
    <property type="match status" value="1"/>
</dbReference>
<protein>
    <submittedName>
        <fullName evidence="1">Uncharacterized protein</fullName>
    </submittedName>
</protein>
<dbReference type="PANTHER" id="PTHR21027:SF1">
    <property type="entry name" value="TRNA-SPLICING ENDONUCLEASE SUBUNIT SEN54"/>
    <property type="match status" value="1"/>
</dbReference>
<dbReference type="GO" id="GO:0000379">
    <property type="term" value="P:tRNA-type intron splice site recognition and cleavage"/>
    <property type="evidence" value="ECO:0007669"/>
    <property type="project" value="TreeGrafter"/>
</dbReference>
<dbReference type="GO" id="GO:0000214">
    <property type="term" value="C:tRNA-intron endonuclease complex"/>
    <property type="evidence" value="ECO:0007669"/>
    <property type="project" value="TreeGrafter"/>
</dbReference>
<proteinExistence type="predicted"/>
<dbReference type="InterPro" id="IPR024337">
    <property type="entry name" value="tRNA_splic_suSen54"/>
</dbReference>
<reference evidence="1" key="1">
    <citation type="submission" date="2022-02" db="EMBL/GenBank/DDBJ databases">
        <authorList>
            <person name="Giguere J D."/>
        </authorList>
    </citation>
    <scope>NUCLEOTIDE SEQUENCE</scope>
    <source>
        <strain evidence="1">CCAP 1055/1</strain>
    </source>
</reference>
<organism evidence="1">
    <name type="scientific">Phaeodactylum tricornutum</name>
    <name type="common">Diatom</name>
    <dbReference type="NCBI Taxonomy" id="2850"/>
    <lineage>
        <taxon>Eukaryota</taxon>
        <taxon>Sar</taxon>
        <taxon>Stramenopiles</taxon>
        <taxon>Ochrophyta</taxon>
        <taxon>Bacillariophyta</taxon>
        <taxon>Bacillariophyceae</taxon>
        <taxon>Bacillariophycidae</taxon>
        <taxon>Naviculales</taxon>
        <taxon>Phaeodactylaceae</taxon>
        <taxon>Phaeodactylum</taxon>
    </lineage>
</organism>
<name>A0A8J9XDU2_PHATR</name>
<dbReference type="Proteomes" id="UP000836788">
    <property type="component" value="Chromosome 9"/>
</dbReference>
<gene>
    <name evidence="1" type="ORF">PTTT1_LOCUS55706</name>
</gene>
<sequence>MEQEFDIADKLGDMSRTDDTITESGDIIACTEDATVKLPKTPAPLPVVCVLDSDLGLFRIIRCRGKTVPNGGFGVAYTKMTSCKANKDVLRTGSNPISKAIANDQIDLAQSSNTSATSDYLFIEEVLFLFERGLLEAYELENQDLDRSVKPLDPFALYQMLEPLGVTLPTYLVYAHLRAQTFRTVRHSSVRRSILDAMQDALPPNQTAVERKRALQSEAMKDLRQQLREESLRAQSYRIPIASQGHGVAFDVYRPESDYTRSRPGLPDYCVGIAYYNQPGLGFFQIQALLKECRGVPLKIATVSDGGTVSMFGVTVEGVPPISVQTAAKEDDINSIHHLK</sequence>
<evidence type="ECO:0000313" key="1">
    <source>
        <dbReference type="EMBL" id="CAG9294749.1"/>
    </source>
</evidence>
<dbReference type="AlphaFoldDB" id="A0A8J9XDU2"/>
<accession>A0A8J9XDU2</accession>